<gene>
    <name evidence="2" type="ORF">FHU39_000972</name>
</gene>
<evidence type="ECO:0000313" key="3">
    <source>
        <dbReference type="Proteomes" id="UP000559182"/>
    </source>
</evidence>
<dbReference type="PANTHER" id="PTHR40254">
    <property type="entry name" value="BLR0577 PROTEIN"/>
    <property type="match status" value="1"/>
</dbReference>
<dbReference type="PRINTS" id="PR00368">
    <property type="entry name" value="FADPNR"/>
</dbReference>
<dbReference type="AlphaFoldDB" id="A0A839MZX7"/>
<evidence type="ECO:0000259" key="1">
    <source>
        <dbReference type="Pfam" id="PF13454"/>
    </source>
</evidence>
<name>A0A839MZX7_9MICO</name>
<evidence type="ECO:0000313" key="2">
    <source>
        <dbReference type="EMBL" id="MBB2890988.1"/>
    </source>
</evidence>
<dbReference type="InterPro" id="IPR036188">
    <property type="entry name" value="FAD/NAD-bd_sf"/>
</dbReference>
<dbReference type="PANTHER" id="PTHR40254:SF1">
    <property type="entry name" value="BLR0577 PROTEIN"/>
    <property type="match status" value="1"/>
</dbReference>
<dbReference type="Proteomes" id="UP000559182">
    <property type="component" value="Unassembled WGS sequence"/>
</dbReference>
<dbReference type="EMBL" id="JACHVQ010000001">
    <property type="protein sequence ID" value="MBB2890988.1"/>
    <property type="molecule type" value="Genomic_DNA"/>
</dbReference>
<sequence length="518" mass="55405">MITTAAGPRVVVVGAGAAGALMTLHLARAAAQRSSGLDVVVVDPVSTLGAGTAFGTRDEAHLLNVPAAGMSALPEDPAHFVAWRRRTCAETAGPDEFAPRRSYAQYLDHTVRSALANAEGRVRLRVRAGTAVQLDRRARSVLVGLDDGTRIQADAVVLATGLSRPGFSWAPDELVRSDFFIADPWVPGALDVVSRDRTGPADVLLVGTGLTMVDIAATLGQRPRKGRVLHAISRSGVRPHRHAAVIAPPVIPDVADWGSSIAELRRRMAAHISHVEATTGDWRPGVDGLRHQLSTLWSRLSESDRMAFLAEDAGAWNRMRHRMPPRSAEALDGLLQSRRLTVNAATVQRVRALAGGGLHVTLDDGSERDVGWVINATGPRTDIRAWNNPLVDNLLRTRTGGVRFGVVSTAGLGLRTRAGRLVDSRGRTTAPVWALGALLRGDLWESTAIPEIRMQAHALATAVLDRLDAVGGPDQWPTDPRRSTSVVTRCQTIDVKTMTHAASATHAITEPMSPTIGR</sequence>
<dbReference type="Pfam" id="PF13454">
    <property type="entry name" value="NAD_binding_9"/>
    <property type="match status" value="1"/>
</dbReference>
<organism evidence="2 3">
    <name type="scientific">Flexivirga oryzae</name>
    <dbReference type="NCBI Taxonomy" id="1794944"/>
    <lineage>
        <taxon>Bacteria</taxon>
        <taxon>Bacillati</taxon>
        <taxon>Actinomycetota</taxon>
        <taxon>Actinomycetes</taxon>
        <taxon>Micrococcales</taxon>
        <taxon>Dermacoccaceae</taxon>
        <taxon>Flexivirga</taxon>
    </lineage>
</organism>
<proteinExistence type="predicted"/>
<dbReference type="InterPro" id="IPR038732">
    <property type="entry name" value="HpyO/CreE_NAD-binding"/>
</dbReference>
<reference evidence="2 3" key="1">
    <citation type="submission" date="2020-08" db="EMBL/GenBank/DDBJ databases">
        <title>Sequencing the genomes of 1000 actinobacteria strains.</title>
        <authorList>
            <person name="Klenk H.-P."/>
        </authorList>
    </citation>
    <scope>NUCLEOTIDE SEQUENCE [LARGE SCALE GENOMIC DNA]</scope>
    <source>
        <strain evidence="2 3">DSM 105369</strain>
    </source>
</reference>
<dbReference type="InterPro" id="IPR052189">
    <property type="entry name" value="L-asp_N-monooxygenase_NS-form"/>
</dbReference>
<accession>A0A839MZX7</accession>
<feature type="domain" description="FAD-dependent urate hydroxylase HpyO/Asp monooxygenase CreE-like FAD/NAD(P)-binding" evidence="1">
    <location>
        <begin position="11"/>
        <end position="161"/>
    </location>
</feature>
<protein>
    <submittedName>
        <fullName evidence="2">Putative NAD(P)/FAD-binding protein YdhS</fullName>
    </submittedName>
</protein>
<dbReference type="SUPFAM" id="SSF51905">
    <property type="entry name" value="FAD/NAD(P)-binding domain"/>
    <property type="match status" value="2"/>
</dbReference>
<keyword evidence="3" id="KW-1185">Reference proteome</keyword>
<comment type="caution">
    <text evidence="2">The sequence shown here is derived from an EMBL/GenBank/DDBJ whole genome shotgun (WGS) entry which is preliminary data.</text>
</comment>
<dbReference type="Gene3D" id="3.50.50.60">
    <property type="entry name" value="FAD/NAD(P)-binding domain"/>
    <property type="match status" value="1"/>
</dbReference>